<dbReference type="Gene3D" id="2.30.38.10">
    <property type="entry name" value="Luciferase, Domain 3"/>
    <property type="match status" value="1"/>
</dbReference>
<dbReference type="GO" id="GO:0016405">
    <property type="term" value="F:CoA-ligase activity"/>
    <property type="evidence" value="ECO:0007669"/>
    <property type="project" value="TreeGrafter"/>
</dbReference>
<dbReference type="PANTHER" id="PTHR24096:SF422">
    <property type="entry name" value="BCDNA.GH02901"/>
    <property type="match status" value="1"/>
</dbReference>
<evidence type="ECO:0000259" key="9">
    <source>
        <dbReference type="Pfam" id="PF00501"/>
    </source>
</evidence>
<reference evidence="11" key="1">
    <citation type="submission" date="2022-03" db="EMBL/GenBank/DDBJ databases">
        <authorList>
            <person name="Martin C."/>
        </authorList>
    </citation>
    <scope>NUCLEOTIDE SEQUENCE</scope>
</reference>
<evidence type="ECO:0000256" key="8">
    <source>
        <dbReference type="ARBA" id="ARBA00048497"/>
    </source>
</evidence>
<dbReference type="CDD" id="cd05911">
    <property type="entry name" value="Firefly_Luc_like"/>
    <property type="match status" value="1"/>
</dbReference>
<dbReference type="PROSITE" id="PS00455">
    <property type="entry name" value="AMP_BINDING"/>
    <property type="match status" value="1"/>
</dbReference>
<keyword evidence="5" id="KW-0067">ATP-binding</keyword>
<comment type="catalytic activity">
    <reaction evidence="8">
        <text>firefly D-luciferin + ATP + O2 = firefly oxyluciferin + hnu + AMP + CO2 + diphosphate</text>
        <dbReference type="Rhea" id="RHEA:10732"/>
        <dbReference type="ChEBI" id="CHEBI:15379"/>
        <dbReference type="ChEBI" id="CHEBI:16526"/>
        <dbReference type="ChEBI" id="CHEBI:16792"/>
        <dbReference type="ChEBI" id="CHEBI:30212"/>
        <dbReference type="ChEBI" id="CHEBI:30616"/>
        <dbReference type="ChEBI" id="CHEBI:33019"/>
        <dbReference type="ChEBI" id="CHEBI:58038"/>
        <dbReference type="ChEBI" id="CHEBI:456215"/>
        <dbReference type="EC" id="1.13.12.7"/>
    </reaction>
</comment>
<protein>
    <recommendedName>
        <fullName evidence="3">Luciferin 4-monooxygenase</fullName>
        <ecNumber evidence="2">1.13.12.7</ecNumber>
    </recommendedName>
</protein>
<proteinExistence type="inferred from homology"/>
<name>A0A8S4NQE1_OWEFU</name>
<comment type="caution">
    <text evidence="11">The sequence shown here is derived from an EMBL/GenBank/DDBJ whole genome shotgun (WGS) entry which is preliminary data.</text>
</comment>
<keyword evidence="6" id="KW-0455">Luminescence</keyword>
<keyword evidence="12" id="KW-1185">Reference proteome</keyword>
<organism evidence="11 12">
    <name type="scientific">Owenia fusiformis</name>
    <name type="common">Polychaete worm</name>
    <dbReference type="NCBI Taxonomy" id="6347"/>
    <lineage>
        <taxon>Eukaryota</taxon>
        <taxon>Metazoa</taxon>
        <taxon>Spiralia</taxon>
        <taxon>Lophotrochozoa</taxon>
        <taxon>Annelida</taxon>
        <taxon>Polychaeta</taxon>
        <taxon>Sedentaria</taxon>
        <taxon>Canalipalpata</taxon>
        <taxon>Sabellida</taxon>
        <taxon>Oweniida</taxon>
        <taxon>Oweniidae</taxon>
        <taxon>Owenia</taxon>
    </lineage>
</organism>
<dbReference type="EMBL" id="CAIIXF020000005">
    <property type="protein sequence ID" value="CAH1783073.1"/>
    <property type="molecule type" value="Genomic_DNA"/>
</dbReference>
<feature type="domain" description="AMP-dependent synthetase/ligase" evidence="9">
    <location>
        <begin position="77"/>
        <end position="438"/>
    </location>
</feature>
<dbReference type="AlphaFoldDB" id="A0A8S4NQE1"/>
<evidence type="ECO:0000259" key="10">
    <source>
        <dbReference type="Pfam" id="PF13193"/>
    </source>
</evidence>
<dbReference type="Pfam" id="PF13193">
    <property type="entry name" value="AMP-binding_C"/>
    <property type="match status" value="1"/>
</dbReference>
<evidence type="ECO:0000256" key="2">
    <source>
        <dbReference type="ARBA" id="ARBA00012532"/>
    </source>
</evidence>
<evidence type="ECO:0000256" key="1">
    <source>
        <dbReference type="ARBA" id="ARBA00006432"/>
    </source>
</evidence>
<dbReference type="EC" id="1.13.12.7" evidence="2"/>
<dbReference type="OrthoDB" id="10253869at2759"/>
<feature type="domain" description="AMP-binding enzyme C-terminal" evidence="10">
    <location>
        <begin position="488"/>
        <end position="564"/>
    </location>
</feature>
<evidence type="ECO:0000256" key="6">
    <source>
        <dbReference type="ARBA" id="ARBA00023223"/>
    </source>
</evidence>
<evidence type="ECO:0000256" key="7">
    <source>
        <dbReference type="ARBA" id="ARBA00023262"/>
    </source>
</evidence>
<evidence type="ECO:0000256" key="3">
    <source>
        <dbReference type="ARBA" id="ARBA00019043"/>
    </source>
</evidence>
<dbReference type="Gene3D" id="3.30.300.30">
    <property type="match status" value="1"/>
</dbReference>
<gene>
    <name evidence="11" type="ORF">OFUS_LOCUS9443</name>
</gene>
<keyword evidence="7" id="KW-0599">Photoprotein</keyword>
<dbReference type="GO" id="GO:0005524">
    <property type="term" value="F:ATP binding"/>
    <property type="evidence" value="ECO:0007669"/>
    <property type="project" value="UniProtKB-KW"/>
</dbReference>
<evidence type="ECO:0000256" key="5">
    <source>
        <dbReference type="ARBA" id="ARBA00022840"/>
    </source>
</evidence>
<dbReference type="FunFam" id="3.40.50.12780:FF:000003">
    <property type="entry name" value="Long-chain-fatty-acid--CoA ligase FadD"/>
    <property type="match status" value="1"/>
</dbReference>
<sequence length="578" mass="64248">MCALRIFSREIIRTRSLLQKTTCQTDLLMNKSNIPVNAHRTLSTVNYDADNKIWKSPYPNIAIPDNVPFVHYLLQEFKQYGDQVAMIDAVNDKHSYTYNELIDAVTKVASALTKQGMKKGDVCVIYSPNIPEYPIIYMAVAAIGGIVSAANPVYTSEELLYQLDHSGATMLVTVPMFADKAREAAKNYGKIKQMIVFGESEGFQPFSQLMDDDRSAYTENIEIDTNNDLLALPYSSGTTGLPKGVMLSHYNIISNIEQLRQPYMMGYDNETFLGVLPFFHIYGQVVVLFTGLICGSKIVTMPKFDPQVYLNSIEKHRATMLHIIPPLVLFLTQSPEVHDIDISTVNDVFCAAAPLGKTLAEDFTVKMKCDRLRQGYGLTETSPVTHCNPKENWVISSIGVPVPNTDAKIVDVETGEKLGPNQDGELCVRGPQVMKGYLKNKEATDKTIIDGWLHTGDIARFADDGHTYIVDRLKELIKYKGFQVAPAELEDLLVKHPSIADAAVIGIPDERAGELPRAYVVLNPGQDMDPDEVASYIEQKVAPTKKLRGGVEIVSEIPKSASGKILRRFLKANYLNKV</sequence>
<evidence type="ECO:0000313" key="11">
    <source>
        <dbReference type="EMBL" id="CAH1783073.1"/>
    </source>
</evidence>
<dbReference type="FunFam" id="3.30.300.30:FF:000007">
    <property type="entry name" value="4-coumarate--CoA ligase 2"/>
    <property type="match status" value="1"/>
</dbReference>
<dbReference type="InterPro" id="IPR025110">
    <property type="entry name" value="AMP-bd_C"/>
</dbReference>
<evidence type="ECO:0000256" key="4">
    <source>
        <dbReference type="ARBA" id="ARBA00022741"/>
    </source>
</evidence>
<accession>A0A8S4NQE1</accession>
<comment type="similarity">
    <text evidence="1">Belongs to the ATP-dependent AMP-binding enzyme family.</text>
</comment>
<dbReference type="Gene3D" id="3.40.50.980">
    <property type="match status" value="2"/>
</dbReference>
<dbReference type="InterPro" id="IPR000873">
    <property type="entry name" value="AMP-dep_synth/lig_dom"/>
</dbReference>
<dbReference type="InterPro" id="IPR045851">
    <property type="entry name" value="AMP-bd_C_sf"/>
</dbReference>
<dbReference type="SUPFAM" id="SSF56801">
    <property type="entry name" value="Acetyl-CoA synthetase-like"/>
    <property type="match status" value="1"/>
</dbReference>
<evidence type="ECO:0000313" key="12">
    <source>
        <dbReference type="Proteomes" id="UP000749559"/>
    </source>
</evidence>
<dbReference type="GO" id="GO:0008218">
    <property type="term" value="P:bioluminescence"/>
    <property type="evidence" value="ECO:0007669"/>
    <property type="project" value="UniProtKB-KW"/>
</dbReference>
<dbReference type="PANTHER" id="PTHR24096">
    <property type="entry name" value="LONG-CHAIN-FATTY-ACID--COA LIGASE"/>
    <property type="match status" value="1"/>
</dbReference>
<keyword evidence="4" id="KW-0547">Nucleotide-binding</keyword>
<dbReference type="InterPro" id="IPR020845">
    <property type="entry name" value="AMP-binding_CS"/>
</dbReference>
<dbReference type="Proteomes" id="UP000749559">
    <property type="component" value="Unassembled WGS sequence"/>
</dbReference>
<dbReference type="Pfam" id="PF00501">
    <property type="entry name" value="AMP-binding"/>
    <property type="match status" value="1"/>
</dbReference>